<dbReference type="OrthoDB" id="673128at2"/>
<proteinExistence type="predicted"/>
<sequence>MDKSINVCIIDDDEVFQYTILHTLEAHKSVGNIMPFTDGAEAMTFFNENLDNLDKLPDVIFLDVNMPVMDGYRFMDEYTKIIPEVVKKITIYILSSSVDLVDFEKTKNIKEVSDYIIKPIREPQLTKILAELVMNKN</sequence>
<dbReference type="SMART" id="SM00448">
    <property type="entry name" value="REC"/>
    <property type="match status" value="1"/>
</dbReference>
<dbReference type="GO" id="GO:0000160">
    <property type="term" value="P:phosphorelay signal transduction system"/>
    <property type="evidence" value="ECO:0007669"/>
    <property type="project" value="InterPro"/>
</dbReference>
<dbReference type="PROSITE" id="PS50110">
    <property type="entry name" value="RESPONSE_REGULATORY"/>
    <property type="match status" value="1"/>
</dbReference>
<dbReference type="Pfam" id="PF00072">
    <property type="entry name" value="Response_reg"/>
    <property type="match status" value="1"/>
</dbReference>
<dbReference type="InterPro" id="IPR001789">
    <property type="entry name" value="Sig_transdc_resp-reg_receiver"/>
</dbReference>
<reference evidence="3 4" key="1">
    <citation type="submission" date="2019-03" db="EMBL/GenBank/DDBJ databases">
        <title>Genomic Encyclopedia of Archaeal and Bacterial Type Strains, Phase II (KMG-II): from individual species to whole genera.</title>
        <authorList>
            <person name="Goeker M."/>
        </authorList>
    </citation>
    <scope>NUCLEOTIDE SEQUENCE [LARGE SCALE GENOMIC DNA]</scope>
    <source>
        <strain evidence="3 4">DSM 25233</strain>
    </source>
</reference>
<dbReference type="Proteomes" id="UP000294749">
    <property type="component" value="Unassembled WGS sequence"/>
</dbReference>
<evidence type="ECO:0000259" key="2">
    <source>
        <dbReference type="PROSITE" id="PS50110"/>
    </source>
</evidence>
<keyword evidence="4" id="KW-1185">Reference proteome</keyword>
<evidence type="ECO:0000313" key="4">
    <source>
        <dbReference type="Proteomes" id="UP000294749"/>
    </source>
</evidence>
<feature type="modified residue" description="4-aspartylphosphate" evidence="1">
    <location>
        <position position="63"/>
    </location>
</feature>
<organism evidence="3 4">
    <name type="scientific">Maribacter spongiicola</name>
    <dbReference type="NCBI Taxonomy" id="1206753"/>
    <lineage>
        <taxon>Bacteria</taxon>
        <taxon>Pseudomonadati</taxon>
        <taxon>Bacteroidota</taxon>
        <taxon>Flavobacteriia</taxon>
        <taxon>Flavobacteriales</taxon>
        <taxon>Flavobacteriaceae</taxon>
        <taxon>Maribacter</taxon>
    </lineage>
</organism>
<feature type="domain" description="Response regulatory" evidence="2">
    <location>
        <begin position="6"/>
        <end position="133"/>
    </location>
</feature>
<dbReference type="SUPFAM" id="SSF52172">
    <property type="entry name" value="CheY-like"/>
    <property type="match status" value="1"/>
</dbReference>
<dbReference type="EMBL" id="SOAY01000010">
    <property type="protein sequence ID" value="TDT46974.1"/>
    <property type="molecule type" value="Genomic_DNA"/>
</dbReference>
<dbReference type="RefSeq" id="WP_133686405.1">
    <property type="nucleotide sequence ID" value="NZ_SOAY01000010.1"/>
</dbReference>
<protein>
    <submittedName>
        <fullName evidence="3">CheY-like chemotaxis protein</fullName>
    </submittedName>
</protein>
<dbReference type="PANTHER" id="PTHR44520:SF2">
    <property type="entry name" value="RESPONSE REGULATOR RCP1"/>
    <property type="match status" value="1"/>
</dbReference>
<dbReference type="InterPro" id="IPR011006">
    <property type="entry name" value="CheY-like_superfamily"/>
</dbReference>
<gene>
    <name evidence="3" type="ORF">CLV90_1041</name>
</gene>
<dbReference type="Gene3D" id="3.40.50.2300">
    <property type="match status" value="1"/>
</dbReference>
<evidence type="ECO:0000313" key="3">
    <source>
        <dbReference type="EMBL" id="TDT46974.1"/>
    </source>
</evidence>
<comment type="caution">
    <text evidence="3">The sequence shown here is derived from an EMBL/GenBank/DDBJ whole genome shotgun (WGS) entry which is preliminary data.</text>
</comment>
<accession>A0A4R7KAD3</accession>
<dbReference type="PANTHER" id="PTHR44520">
    <property type="entry name" value="RESPONSE REGULATOR RCP1-RELATED"/>
    <property type="match status" value="1"/>
</dbReference>
<dbReference type="InterPro" id="IPR052893">
    <property type="entry name" value="TCS_response_regulator"/>
</dbReference>
<dbReference type="AlphaFoldDB" id="A0A4R7KAD3"/>
<name>A0A4R7KAD3_9FLAO</name>
<evidence type="ECO:0000256" key="1">
    <source>
        <dbReference type="PROSITE-ProRule" id="PRU00169"/>
    </source>
</evidence>
<keyword evidence="1" id="KW-0597">Phosphoprotein</keyword>